<dbReference type="InterPro" id="IPR018760">
    <property type="entry name" value="DUF2326"/>
</dbReference>
<keyword evidence="1" id="KW-0175">Coiled coil</keyword>
<dbReference type="InterPro" id="IPR038729">
    <property type="entry name" value="Rad50/SbcC_AAA"/>
</dbReference>
<reference evidence="4 5" key="1">
    <citation type="submission" date="2023-01" db="EMBL/GenBank/DDBJ databases">
        <title>Sporosarcina sp. nov., isolated from Korean tranditional fermented seafood 'Jeotgal'.</title>
        <authorList>
            <person name="Yang A.-I."/>
        </authorList>
    </citation>
    <scope>NUCLEOTIDE SEQUENCE [LARGE SCALE GENOMIC DNA]</scope>
    <source>
        <strain evidence="4 5">B2O-1</strain>
    </source>
</reference>
<dbReference type="EMBL" id="CP116341">
    <property type="protein sequence ID" value="WOV85021.1"/>
    <property type="molecule type" value="Genomic_DNA"/>
</dbReference>
<dbReference type="SUPFAM" id="SSF52540">
    <property type="entry name" value="P-loop containing nucleoside triphosphate hydrolases"/>
    <property type="match status" value="1"/>
</dbReference>
<organism evidence="4 5">
    <name type="scientific">Sporosarcina jeotgali</name>
    <dbReference type="NCBI Taxonomy" id="3020056"/>
    <lineage>
        <taxon>Bacteria</taxon>
        <taxon>Bacillati</taxon>
        <taxon>Bacillota</taxon>
        <taxon>Bacilli</taxon>
        <taxon>Bacillales</taxon>
        <taxon>Caryophanaceae</taxon>
        <taxon>Sporosarcina</taxon>
    </lineage>
</organism>
<evidence type="ECO:0000313" key="4">
    <source>
        <dbReference type="EMBL" id="WOV85021.1"/>
    </source>
</evidence>
<sequence>MLKRIYSSLPSFKPVKFHDGLNIIVAEKNNPLSGKSTRNGAGKSTIVEILHFLFGGNVDPIFKSKELINHSFSVEFEVNNKDFTITRSAKQATKFSLRATLEEQEVNRVYSKTEIIDLLRREFFWDMPETVSFRSTLSYFLRRDADGGFLEPTEFVKQQKAGDKKKTLSYLLGLDTNLPQEWEDLEMKTKDLNSLKKIMKNGMIDSIKMDSSYLKSEKIVYEERVKNLEEEIMKFEVLPEYRNLEREANNITNKINEITDRNFFLNKELTVLDQSLESEQHISDKFSTREMYEELNILMPDAVYQRFEDVEVFHESVVRNRRAYLLEEKEEIVGKLKINHDQIDWFAKRRQEIMVILQNKGAIDQYSKLQDELNKLKTSYNEIVKQLKTLDEITNIKTELTTGKTRLIKKIRDNQAEQESLIKHEILSINHTLEELYGTNHGTRFSIDVNERSGLVVTLSKPDKKSRGINNMLIFSFDIMLIEMNKKLGRSLDFLFHDSHLFDGVDTTQTRIALLLAARKTNELNFQYITTVNSDIFSLISDELKQYKVELNLTDIEESGGLLGIRLQ</sequence>
<evidence type="ECO:0000313" key="5">
    <source>
        <dbReference type="Proteomes" id="UP001303532"/>
    </source>
</evidence>
<feature type="coiled-coil region" evidence="1">
    <location>
        <begin position="359"/>
        <end position="386"/>
    </location>
</feature>
<proteinExistence type="predicted"/>
<name>A0ABZ0KXU6_9BACL</name>
<dbReference type="InterPro" id="IPR027417">
    <property type="entry name" value="P-loop_NTPase"/>
</dbReference>
<gene>
    <name evidence="4" type="ORF">PGH26_03575</name>
</gene>
<dbReference type="RefSeq" id="WP_323692658.1">
    <property type="nucleotide sequence ID" value="NZ_CP116341.1"/>
</dbReference>
<dbReference type="Proteomes" id="UP001303532">
    <property type="component" value="Chromosome"/>
</dbReference>
<dbReference type="Gene3D" id="3.40.50.300">
    <property type="entry name" value="P-loop containing nucleotide triphosphate hydrolases"/>
    <property type="match status" value="1"/>
</dbReference>
<dbReference type="Pfam" id="PF13476">
    <property type="entry name" value="AAA_23"/>
    <property type="match status" value="1"/>
</dbReference>
<feature type="domain" description="Rad50/SbcC-type AAA" evidence="3">
    <location>
        <begin position="15"/>
        <end position="235"/>
    </location>
</feature>
<evidence type="ECO:0000256" key="1">
    <source>
        <dbReference type="SAM" id="Coils"/>
    </source>
</evidence>
<dbReference type="Pfam" id="PF10088">
    <property type="entry name" value="DUF2326"/>
    <property type="match status" value="1"/>
</dbReference>
<evidence type="ECO:0000259" key="2">
    <source>
        <dbReference type="Pfam" id="PF10088"/>
    </source>
</evidence>
<evidence type="ECO:0000259" key="3">
    <source>
        <dbReference type="Pfam" id="PF13476"/>
    </source>
</evidence>
<keyword evidence="5" id="KW-1185">Reference proteome</keyword>
<feature type="domain" description="DUF2326" evidence="2">
    <location>
        <begin position="434"/>
        <end position="566"/>
    </location>
</feature>
<feature type="coiled-coil region" evidence="1">
    <location>
        <begin position="211"/>
        <end position="261"/>
    </location>
</feature>
<protein>
    <submittedName>
        <fullName evidence="4">DUF2326 domain-containing protein</fullName>
    </submittedName>
</protein>
<accession>A0ABZ0KXU6</accession>